<dbReference type="InterPro" id="IPR013656">
    <property type="entry name" value="PAS_4"/>
</dbReference>
<dbReference type="InterPro" id="IPR000014">
    <property type="entry name" value="PAS"/>
</dbReference>
<dbReference type="SMART" id="SM00448">
    <property type="entry name" value="REC"/>
    <property type="match status" value="1"/>
</dbReference>
<evidence type="ECO:0000256" key="2">
    <source>
        <dbReference type="ARBA" id="ARBA00012438"/>
    </source>
</evidence>
<dbReference type="NCBIfam" id="TIGR00229">
    <property type="entry name" value="sensory_box"/>
    <property type="match status" value="2"/>
</dbReference>
<evidence type="ECO:0000256" key="3">
    <source>
        <dbReference type="ARBA" id="ARBA00022553"/>
    </source>
</evidence>
<dbReference type="InterPro" id="IPR001789">
    <property type="entry name" value="Sig_transdc_resp-reg_receiver"/>
</dbReference>
<dbReference type="SUPFAM" id="SSF55785">
    <property type="entry name" value="PYP-like sensor domain (PAS domain)"/>
    <property type="match status" value="4"/>
</dbReference>
<dbReference type="InterPro" id="IPR013767">
    <property type="entry name" value="PAS_fold"/>
</dbReference>
<dbReference type="InterPro" id="IPR004358">
    <property type="entry name" value="Sig_transdc_His_kin-like_C"/>
</dbReference>
<evidence type="ECO:0000313" key="9">
    <source>
        <dbReference type="EMBL" id="MDI9859579.1"/>
    </source>
</evidence>
<evidence type="ECO:0000259" key="6">
    <source>
        <dbReference type="PROSITE" id="PS50109"/>
    </source>
</evidence>
<keyword evidence="3 5" id="KW-0597">Phosphoprotein</keyword>
<dbReference type="Gene3D" id="3.30.565.10">
    <property type="entry name" value="Histidine kinase-like ATPase, C-terminal domain"/>
    <property type="match status" value="1"/>
</dbReference>
<comment type="caution">
    <text evidence="9">The sequence shown here is derived from an EMBL/GenBank/DDBJ whole genome shotgun (WGS) entry which is preliminary data.</text>
</comment>
<dbReference type="EC" id="2.7.13.3" evidence="2"/>
<dbReference type="InterPro" id="IPR036097">
    <property type="entry name" value="HisK_dim/P_sf"/>
</dbReference>
<dbReference type="Gene3D" id="1.10.287.130">
    <property type="match status" value="1"/>
</dbReference>
<feature type="domain" description="Response regulatory" evidence="7">
    <location>
        <begin position="892"/>
        <end position="1010"/>
    </location>
</feature>
<dbReference type="CDD" id="cd16922">
    <property type="entry name" value="HATPase_EvgS-ArcB-TorS-like"/>
    <property type="match status" value="1"/>
</dbReference>
<feature type="modified residue" description="4-aspartylphosphate" evidence="5">
    <location>
        <position position="941"/>
    </location>
</feature>
<dbReference type="PRINTS" id="PR00344">
    <property type="entry name" value="BCTRLSENSOR"/>
</dbReference>
<dbReference type="InterPro" id="IPR001610">
    <property type="entry name" value="PAC"/>
</dbReference>
<dbReference type="PROSITE" id="PS50109">
    <property type="entry name" value="HIS_KIN"/>
    <property type="match status" value="1"/>
</dbReference>
<gene>
    <name evidence="9" type="ORF">QM524_10180</name>
</gene>
<dbReference type="PANTHER" id="PTHR45339">
    <property type="entry name" value="HYBRID SIGNAL TRANSDUCTION HISTIDINE KINASE J"/>
    <property type="match status" value="1"/>
</dbReference>
<feature type="domain" description="Histidine kinase" evidence="6">
    <location>
        <begin position="647"/>
        <end position="867"/>
    </location>
</feature>
<dbReference type="Gene3D" id="3.40.50.2300">
    <property type="match status" value="1"/>
</dbReference>
<dbReference type="PROSITE" id="PS50113">
    <property type="entry name" value="PAC"/>
    <property type="match status" value="2"/>
</dbReference>
<dbReference type="InterPro" id="IPR011006">
    <property type="entry name" value="CheY-like_superfamily"/>
</dbReference>
<feature type="domain" description="PAC" evidence="8">
    <location>
        <begin position="450"/>
        <end position="504"/>
    </location>
</feature>
<dbReference type="SUPFAM" id="SSF47384">
    <property type="entry name" value="Homodimeric domain of signal transducing histidine kinase"/>
    <property type="match status" value="1"/>
</dbReference>
<dbReference type="InterPro" id="IPR005467">
    <property type="entry name" value="His_kinase_dom"/>
</dbReference>
<dbReference type="InterPro" id="IPR003594">
    <property type="entry name" value="HATPase_dom"/>
</dbReference>
<evidence type="ECO:0000256" key="1">
    <source>
        <dbReference type="ARBA" id="ARBA00000085"/>
    </source>
</evidence>
<proteinExistence type="predicted"/>
<evidence type="ECO:0000259" key="7">
    <source>
        <dbReference type="PROSITE" id="PS50110"/>
    </source>
</evidence>
<dbReference type="CDD" id="cd00082">
    <property type="entry name" value="HisKA"/>
    <property type="match status" value="1"/>
</dbReference>
<dbReference type="SMART" id="SM00091">
    <property type="entry name" value="PAS"/>
    <property type="match status" value="4"/>
</dbReference>
<dbReference type="CDD" id="cd17546">
    <property type="entry name" value="REC_hyHK_CKI1_RcsC-like"/>
    <property type="match status" value="1"/>
</dbReference>
<reference evidence="9 10" key="1">
    <citation type="submission" date="2023-05" db="EMBL/GenBank/DDBJ databases">
        <title>Novel species of genus Flectobacillus isolated from stream in China.</title>
        <authorList>
            <person name="Lu H."/>
        </authorList>
    </citation>
    <scope>NUCLEOTIDE SEQUENCE [LARGE SCALE GENOMIC DNA]</scope>
    <source>
        <strain evidence="9 10">KCTC 42575</strain>
    </source>
</reference>
<organism evidence="9 10">
    <name type="scientific">Flectobacillus roseus</name>
    <dbReference type="NCBI Taxonomy" id="502259"/>
    <lineage>
        <taxon>Bacteria</taxon>
        <taxon>Pseudomonadati</taxon>
        <taxon>Bacteroidota</taxon>
        <taxon>Cytophagia</taxon>
        <taxon>Cytophagales</taxon>
        <taxon>Flectobacillaceae</taxon>
        <taxon>Flectobacillus</taxon>
    </lineage>
</organism>
<dbReference type="SMART" id="SM00086">
    <property type="entry name" value="PAC"/>
    <property type="match status" value="4"/>
</dbReference>
<dbReference type="CDD" id="cd00130">
    <property type="entry name" value="PAS"/>
    <property type="match status" value="1"/>
</dbReference>
<dbReference type="SUPFAM" id="SSF52172">
    <property type="entry name" value="CheY-like"/>
    <property type="match status" value="1"/>
</dbReference>
<evidence type="ECO:0000313" key="10">
    <source>
        <dbReference type="Proteomes" id="UP001236507"/>
    </source>
</evidence>
<comment type="catalytic activity">
    <reaction evidence="1">
        <text>ATP + protein L-histidine = ADP + protein N-phospho-L-histidine.</text>
        <dbReference type="EC" id="2.7.13.3"/>
    </reaction>
</comment>
<dbReference type="SMART" id="SM00387">
    <property type="entry name" value="HATPase_c"/>
    <property type="match status" value="1"/>
</dbReference>
<feature type="domain" description="PAC" evidence="8">
    <location>
        <begin position="327"/>
        <end position="377"/>
    </location>
</feature>
<dbReference type="Gene3D" id="3.30.450.20">
    <property type="entry name" value="PAS domain"/>
    <property type="match status" value="5"/>
</dbReference>
<dbReference type="Pfam" id="PF00512">
    <property type="entry name" value="HisKA"/>
    <property type="match status" value="1"/>
</dbReference>
<dbReference type="Pfam" id="PF00989">
    <property type="entry name" value="PAS"/>
    <property type="match status" value="1"/>
</dbReference>
<dbReference type="EMBL" id="JASHIF010000008">
    <property type="protein sequence ID" value="MDI9859579.1"/>
    <property type="molecule type" value="Genomic_DNA"/>
</dbReference>
<evidence type="ECO:0000256" key="4">
    <source>
        <dbReference type="ARBA" id="ARBA00023012"/>
    </source>
</evidence>
<dbReference type="InterPro" id="IPR035965">
    <property type="entry name" value="PAS-like_dom_sf"/>
</dbReference>
<dbReference type="SMART" id="SM00388">
    <property type="entry name" value="HisKA"/>
    <property type="match status" value="1"/>
</dbReference>
<dbReference type="InterPro" id="IPR003661">
    <property type="entry name" value="HisK_dim/P_dom"/>
</dbReference>
<dbReference type="PROSITE" id="PS50110">
    <property type="entry name" value="RESPONSE_REGULATORY"/>
    <property type="match status" value="1"/>
</dbReference>
<protein>
    <recommendedName>
        <fullName evidence="2">histidine kinase</fullName>
        <ecNumber evidence="2">2.7.13.3</ecNumber>
    </recommendedName>
</protein>
<dbReference type="PANTHER" id="PTHR45339:SF1">
    <property type="entry name" value="HYBRID SIGNAL TRANSDUCTION HISTIDINE KINASE J"/>
    <property type="match status" value="1"/>
</dbReference>
<dbReference type="SUPFAM" id="SSF55874">
    <property type="entry name" value="ATPase domain of HSP90 chaperone/DNA topoisomerase II/histidine kinase"/>
    <property type="match status" value="1"/>
</dbReference>
<dbReference type="RefSeq" id="WP_283344490.1">
    <property type="nucleotide sequence ID" value="NZ_JASHIF010000008.1"/>
</dbReference>
<dbReference type="Proteomes" id="UP001236507">
    <property type="component" value="Unassembled WGS sequence"/>
</dbReference>
<sequence>MQNLVNHIFEDTFVGYWLWDASSNLNSCNPILLNLLAYPEATLNASEVFWYDYLSASDLYAFQNAFEELSQTIEPRNISFKWRLKLPNQEVRYVRAGFRNLLNDFSVEAVVGSFIDITEETLQLLGAQREEKLYQQTSQLGKSGAWEFDLSKNWFYFNHPALKILHQPSARVDWEGLKGIFAQTDDFLSFERNVKALSPSYSTFTLEFEANKSLGTGRWFRIIAELKSATISSTKVFGIIQDITDFKLFDERLNVIFERSTDAHLVFDENGIIDCNAAAVQMLGCDDKATLLRYHPAHFSPDFQPDGITSFEKSKKMDALARQNGYHRFEWLHKRLDGTTFLAEVTLNPIRLNQKDALLVVWHDITERKKAEAKLANTQLLLAETQLLTHSASWVLDLSTHINTYSSAACEIFEIENVSSFPKINPLDWIDESAKAHYQQVLEQAIQTEEEFEIELLINLQNGKKKVIRKIGKPTISESGKVDKIIGAILDITQERKDQEAILIKQEQFASFITNTPAAIAIFDTKLNYIAYSQHWIDSLLIKEQDLVGKNHYEVLPYIPQKWKAINDLCLKGEIHHSESDSFTRTDGKQEWIRWDVRPWYIEAGEIGGIIICIDVITDQVEAQNTLILAKEEAEQAAVAKTQFLSTMSHEIRTPMNAVIGITHLLMQNAREDQAEYLKILKFSAENLLVLINDILDFNKIEAGKITFEEVDFNLKDLLLNIRAALLQKAIDKGIQLKLLMEDDLPEAVKGDSVRIGQILTNLVSNAVKFTDYGRVTISASILKKDADSTTITFEVKDTGIGIPQDKWDSIFDSFTQASSETTRKYGGTGLGLTITKRLLELQGSKIQLESAPGEGSTFYFDLRLKNSSFQFKKRTEPDMTNQKHPSLKGLKLLIADDNRINIIVAQQFFKRWDIESDVAENGILAVQMVQQSDYDMVLMDLQMPEMDGYEATKSIRALSNDRFAQIPIIALTASAMLDIKDKAFSVGMNDYISKPFNPDDLYRKIALYKKENTQEV</sequence>
<evidence type="ECO:0000259" key="8">
    <source>
        <dbReference type="PROSITE" id="PS50113"/>
    </source>
</evidence>
<evidence type="ECO:0000256" key="5">
    <source>
        <dbReference type="PROSITE-ProRule" id="PRU00169"/>
    </source>
</evidence>
<dbReference type="Pfam" id="PF02518">
    <property type="entry name" value="HATPase_c"/>
    <property type="match status" value="1"/>
</dbReference>
<dbReference type="Pfam" id="PF00072">
    <property type="entry name" value="Response_reg"/>
    <property type="match status" value="1"/>
</dbReference>
<keyword evidence="4" id="KW-0902">Two-component regulatory system</keyword>
<name>A0ABT6Y7M5_9BACT</name>
<accession>A0ABT6Y7M5</accession>
<dbReference type="Pfam" id="PF13426">
    <property type="entry name" value="PAS_9"/>
    <property type="match status" value="1"/>
</dbReference>
<dbReference type="Pfam" id="PF08448">
    <property type="entry name" value="PAS_4"/>
    <property type="match status" value="1"/>
</dbReference>
<keyword evidence="10" id="KW-1185">Reference proteome</keyword>
<dbReference type="InterPro" id="IPR000700">
    <property type="entry name" value="PAS-assoc_C"/>
</dbReference>
<dbReference type="InterPro" id="IPR036890">
    <property type="entry name" value="HATPase_C_sf"/>
</dbReference>